<dbReference type="PANTHER" id="PTHR40111:SF1">
    <property type="entry name" value="CEPHALOSPORIN-C DEACETYLASE"/>
    <property type="match status" value="1"/>
</dbReference>
<sequence length="432" mass="48288">MKHRYSLIPILLLLSFLTLHAQPVKRYVEVIVAADHEDWTYKTGEKAQFTISVMRNGHLVKNVPVRYEIGLEKLEPTIKQTKTAADGKLTIDGGTMKTPGFLRCIAYATVDGAEYRGLATAGFDPEKIQPTVNNPADFDAFWDAAKKELTAVPMDAKMTLLPERCTAKVNVYHVNLQNNRTNVRVYGILSVPKKEGKYPALLKVPGAGVRPYYGDIAMAERDIITLEIGIHGIPVTMDASVYTDMGQGVLNGYPSYNLDDRDKFYYKRVYLGCVRANDFLTSLPQYDGQNLAVTGGSQGGALSIITAGLDPRVKWLGAFYPALSDVTGYLHGRAGGWPHYFDKNGVQLNNTKEKLNTLGYYDVVNFARRVKVPGYYMWGFNDETCPPTSMYAAYNVTTAPKDLKLYLDTGHWTYADEREIMNNWLTDKLKGK</sequence>
<dbReference type="InterPro" id="IPR039069">
    <property type="entry name" value="CE7"/>
</dbReference>
<feature type="active site" description="Charge relay system" evidence="1">
    <location>
        <position position="411"/>
    </location>
</feature>
<dbReference type="AlphaFoldDB" id="A0A3D8YES3"/>
<dbReference type="SUPFAM" id="SSF53474">
    <property type="entry name" value="alpha/beta-Hydrolases"/>
    <property type="match status" value="1"/>
</dbReference>
<gene>
    <name evidence="4" type="ORF">DSL64_05605</name>
</gene>
<dbReference type="PANTHER" id="PTHR40111">
    <property type="entry name" value="CEPHALOSPORIN-C DEACETYLASE"/>
    <property type="match status" value="1"/>
</dbReference>
<dbReference type="InterPro" id="IPR029058">
    <property type="entry name" value="AB_hydrolase_fold"/>
</dbReference>
<evidence type="ECO:0000256" key="1">
    <source>
        <dbReference type="PIRSR" id="PIRSR639069-1"/>
    </source>
</evidence>
<dbReference type="EMBL" id="QNUL01000003">
    <property type="protein sequence ID" value="REA63093.1"/>
    <property type="molecule type" value="Genomic_DNA"/>
</dbReference>
<name>A0A3D8YES3_9BACT</name>
<evidence type="ECO:0000256" key="2">
    <source>
        <dbReference type="SAM" id="SignalP"/>
    </source>
</evidence>
<organism evidence="4 5">
    <name type="scientific">Dyadobacter luteus</name>
    <dbReference type="NCBI Taxonomy" id="2259619"/>
    <lineage>
        <taxon>Bacteria</taxon>
        <taxon>Pseudomonadati</taxon>
        <taxon>Bacteroidota</taxon>
        <taxon>Cytophagia</taxon>
        <taxon>Cytophagales</taxon>
        <taxon>Spirosomataceae</taxon>
        <taxon>Dyadobacter</taxon>
    </lineage>
</organism>
<feature type="domain" description="Acetyl xylan esterase" evidence="3">
    <location>
        <begin position="129"/>
        <end position="416"/>
    </location>
</feature>
<keyword evidence="2" id="KW-0732">Signal</keyword>
<protein>
    <submittedName>
        <fullName evidence="4">Acetylxylan esterase</fullName>
    </submittedName>
</protein>
<comment type="caution">
    <text evidence="4">The sequence shown here is derived from an EMBL/GenBank/DDBJ whole genome shotgun (WGS) entry which is preliminary data.</text>
</comment>
<dbReference type="Pfam" id="PF05448">
    <property type="entry name" value="AXE1"/>
    <property type="match status" value="1"/>
</dbReference>
<dbReference type="GO" id="GO:0052689">
    <property type="term" value="F:carboxylic ester hydrolase activity"/>
    <property type="evidence" value="ECO:0007669"/>
    <property type="project" value="TreeGrafter"/>
</dbReference>
<feature type="active site" description="Nucleophile" evidence="1">
    <location>
        <position position="297"/>
    </location>
</feature>
<reference evidence="4 5" key="1">
    <citation type="submission" date="2018-07" db="EMBL/GenBank/DDBJ databases">
        <title>Dyadobacter roseus sp. nov., isolated from rose rhizosphere soil.</title>
        <authorList>
            <person name="Chen L."/>
        </authorList>
    </citation>
    <scope>NUCLEOTIDE SEQUENCE [LARGE SCALE GENOMIC DNA]</scope>
    <source>
        <strain evidence="4 5">RS19</strain>
    </source>
</reference>
<dbReference type="Proteomes" id="UP000256373">
    <property type="component" value="Unassembled WGS sequence"/>
</dbReference>
<feature type="signal peptide" evidence="2">
    <location>
        <begin position="1"/>
        <end position="21"/>
    </location>
</feature>
<dbReference type="Gene3D" id="3.40.50.1820">
    <property type="entry name" value="alpha/beta hydrolase"/>
    <property type="match status" value="1"/>
</dbReference>
<evidence type="ECO:0000313" key="5">
    <source>
        <dbReference type="Proteomes" id="UP000256373"/>
    </source>
</evidence>
<dbReference type="OrthoDB" id="3668964at2"/>
<proteinExistence type="predicted"/>
<accession>A0A3D8YES3</accession>
<feature type="active site" description="Charge relay system" evidence="1">
    <location>
        <position position="382"/>
    </location>
</feature>
<dbReference type="RefSeq" id="WP_115829682.1">
    <property type="nucleotide sequence ID" value="NZ_QNUL01000003.1"/>
</dbReference>
<keyword evidence="5" id="KW-1185">Reference proteome</keyword>
<dbReference type="InterPro" id="IPR008391">
    <property type="entry name" value="AXE1_dom"/>
</dbReference>
<evidence type="ECO:0000313" key="4">
    <source>
        <dbReference type="EMBL" id="REA63093.1"/>
    </source>
</evidence>
<dbReference type="GO" id="GO:0005976">
    <property type="term" value="P:polysaccharide metabolic process"/>
    <property type="evidence" value="ECO:0007669"/>
    <property type="project" value="TreeGrafter"/>
</dbReference>
<evidence type="ECO:0000259" key="3">
    <source>
        <dbReference type="Pfam" id="PF05448"/>
    </source>
</evidence>
<feature type="chain" id="PRO_5017701121" evidence="2">
    <location>
        <begin position="22"/>
        <end position="432"/>
    </location>
</feature>